<dbReference type="AlphaFoldDB" id="A0A1W1E843"/>
<dbReference type="EC" id="6.5.1.8" evidence="2"/>
<dbReference type="InterPro" id="IPR052915">
    <property type="entry name" value="RtcB-like"/>
</dbReference>
<dbReference type="Gene3D" id="3.90.1860.10">
    <property type="entry name" value="tRNA-splicing ligase RtcB"/>
    <property type="match status" value="2"/>
</dbReference>
<organism evidence="9">
    <name type="scientific">hydrothermal vent metagenome</name>
    <dbReference type="NCBI Taxonomy" id="652676"/>
    <lineage>
        <taxon>unclassified sequences</taxon>
        <taxon>metagenomes</taxon>
        <taxon>ecological metagenomes</taxon>
    </lineage>
</organism>
<gene>
    <name evidence="9" type="ORF">MNB_SV-4-1211</name>
</gene>
<dbReference type="EMBL" id="FPIB01000007">
    <property type="protein sequence ID" value="SFV90031.1"/>
    <property type="molecule type" value="Genomic_DNA"/>
</dbReference>
<dbReference type="InterPro" id="IPR036025">
    <property type="entry name" value="RtcB-like_sf"/>
</dbReference>
<evidence type="ECO:0000256" key="3">
    <source>
        <dbReference type="ARBA" id="ARBA00022598"/>
    </source>
</evidence>
<dbReference type="InterPro" id="IPR001233">
    <property type="entry name" value="RtcB"/>
</dbReference>
<dbReference type="GO" id="GO:0170057">
    <property type="term" value="F:RNA ligase (GTP) activity"/>
    <property type="evidence" value="ECO:0007669"/>
    <property type="project" value="UniProtKB-EC"/>
</dbReference>
<keyword evidence="5" id="KW-0547">Nucleotide-binding</keyword>
<keyword evidence="6" id="KW-0342">GTP-binding</keyword>
<dbReference type="PANTHER" id="PTHR43749:SF2">
    <property type="entry name" value="RNA-SPLICING LIGASE RTCB"/>
    <property type="match status" value="1"/>
</dbReference>
<dbReference type="GO" id="GO:0006281">
    <property type="term" value="P:DNA repair"/>
    <property type="evidence" value="ECO:0007669"/>
    <property type="project" value="TreeGrafter"/>
</dbReference>
<dbReference type="GO" id="GO:0006396">
    <property type="term" value="P:RNA processing"/>
    <property type="evidence" value="ECO:0007669"/>
    <property type="project" value="InterPro"/>
</dbReference>
<dbReference type="Pfam" id="PF01139">
    <property type="entry name" value="RtcB"/>
    <property type="match status" value="2"/>
</dbReference>
<evidence type="ECO:0000256" key="4">
    <source>
        <dbReference type="ARBA" id="ARBA00022723"/>
    </source>
</evidence>
<accession>A0A1W1E843</accession>
<keyword evidence="3 9" id="KW-0436">Ligase</keyword>
<protein>
    <recommendedName>
        <fullName evidence="2">3'-phosphate/5'-hydroxy nucleic acid ligase</fullName>
        <ecNumber evidence="2">6.5.1.8</ecNumber>
    </recommendedName>
</protein>
<dbReference type="PANTHER" id="PTHR43749">
    <property type="entry name" value="RNA-SPLICING LIGASE RTCB"/>
    <property type="match status" value="1"/>
</dbReference>
<evidence type="ECO:0000256" key="8">
    <source>
        <dbReference type="ARBA" id="ARBA00047746"/>
    </source>
</evidence>
<evidence type="ECO:0000256" key="1">
    <source>
        <dbReference type="ARBA" id="ARBA00001936"/>
    </source>
</evidence>
<comment type="cofactor">
    <cofactor evidence="1">
        <name>Mn(2+)</name>
        <dbReference type="ChEBI" id="CHEBI:29035"/>
    </cofactor>
</comment>
<keyword evidence="7" id="KW-0464">Manganese</keyword>
<dbReference type="GO" id="GO:0005525">
    <property type="term" value="F:GTP binding"/>
    <property type="evidence" value="ECO:0007669"/>
    <property type="project" value="UniProtKB-KW"/>
</dbReference>
<dbReference type="GO" id="GO:0042245">
    <property type="term" value="P:RNA repair"/>
    <property type="evidence" value="ECO:0007669"/>
    <property type="project" value="TreeGrafter"/>
</dbReference>
<keyword evidence="4" id="KW-0479">Metal-binding</keyword>
<reference evidence="9" key="1">
    <citation type="submission" date="2016-10" db="EMBL/GenBank/DDBJ databases">
        <authorList>
            <person name="de Groot N.N."/>
        </authorList>
    </citation>
    <scope>NUCLEOTIDE SEQUENCE</scope>
</reference>
<evidence type="ECO:0000256" key="2">
    <source>
        <dbReference type="ARBA" id="ARBA00012726"/>
    </source>
</evidence>
<dbReference type="GO" id="GO:0003909">
    <property type="term" value="F:DNA ligase activity"/>
    <property type="evidence" value="ECO:0007669"/>
    <property type="project" value="TreeGrafter"/>
</dbReference>
<proteinExistence type="predicted"/>
<sequence length="445" mass="50219">MTLQELGFKEIDHEVLAKIGTPYKVYAKLLDETAHKQFEDVLKEPYVTRAVLMPDAHGGYTMPIGAVCATKGVVVPQFVGFDIGCGMCAYKTDYSKDEVQAHATEIYNAIIERVPLGTRKHKNHQPFKSDLPLTPFAESILNSTGLKQLGTLGSGNHFIEVGYGTDEKAWIVIHSGSRGFGHKIATHYMIQAYLNKHNQEDELQKRLDEFTERNIGFKEHNPEGFEKALLKYKHKQMLELNKKIRPDDIKEICGLDVESKLGQAYIKDQNFALNYALANRKLMIARIHEAMNEIIGSEDMFDASDETRFINRNHNHADYDEATGEWIHRKGATHAEEGMHGVIPGNMRDGSFIVIGKGNTYALKSSSHGAGRVMSRRQAKTKVSLEDFKTAMQGITGTIDENTLDESPFAYKNIFEVMRLQEDLVEVVEHIKVLINVKDNSKSRY</sequence>
<dbReference type="SUPFAM" id="SSF103365">
    <property type="entry name" value="Hypothetical protein PH1602"/>
    <property type="match status" value="1"/>
</dbReference>
<evidence type="ECO:0000256" key="6">
    <source>
        <dbReference type="ARBA" id="ARBA00023134"/>
    </source>
</evidence>
<dbReference type="GO" id="GO:0030145">
    <property type="term" value="F:manganese ion binding"/>
    <property type="evidence" value="ECO:0007669"/>
    <property type="project" value="TreeGrafter"/>
</dbReference>
<evidence type="ECO:0000313" key="9">
    <source>
        <dbReference type="EMBL" id="SFV90031.1"/>
    </source>
</evidence>
<evidence type="ECO:0000256" key="7">
    <source>
        <dbReference type="ARBA" id="ARBA00023211"/>
    </source>
</evidence>
<evidence type="ECO:0000256" key="5">
    <source>
        <dbReference type="ARBA" id="ARBA00022741"/>
    </source>
</evidence>
<comment type="catalytic activity">
    <reaction evidence="8">
        <text>a 3'-end 3'-phospho-ribonucleotide-RNA + a 5'-end dephospho-ribonucleoside-RNA + GTP = a ribonucleotidyl-ribonucleotide-RNA + GMP + diphosphate</text>
        <dbReference type="Rhea" id="RHEA:68076"/>
        <dbReference type="Rhea" id="RHEA-COMP:10463"/>
        <dbReference type="Rhea" id="RHEA-COMP:13936"/>
        <dbReference type="Rhea" id="RHEA-COMP:17355"/>
        <dbReference type="ChEBI" id="CHEBI:33019"/>
        <dbReference type="ChEBI" id="CHEBI:37565"/>
        <dbReference type="ChEBI" id="CHEBI:58115"/>
        <dbReference type="ChEBI" id="CHEBI:83062"/>
        <dbReference type="ChEBI" id="CHEBI:138284"/>
        <dbReference type="ChEBI" id="CHEBI:173118"/>
        <dbReference type="EC" id="6.5.1.8"/>
    </reaction>
</comment>
<name>A0A1W1E843_9ZZZZ</name>